<feature type="non-terminal residue" evidence="4">
    <location>
        <position position="1"/>
    </location>
</feature>
<protein>
    <recommendedName>
        <fullName evidence="6">Translation initiation factor IF-3</fullName>
    </recommendedName>
</protein>
<organism evidence="4 5">
    <name type="scientific">Thelephora terrestris</name>
    <dbReference type="NCBI Taxonomy" id="56493"/>
    <lineage>
        <taxon>Eukaryota</taxon>
        <taxon>Fungi</taxon>
        <taxon>Dikarya</taxon>
        <taxon>Basidiomycota</taxon>
        <taxon>Agaricomycotina</taxon>
        <taxon>Agaricomycetes</taxon>
        <taxon>Thelephorales</taxon>
        <taxon>Thelephoraceae</taxon>
        <taxon>Thelephora</taxon>
    </lineage>
</organism>
<dbReference type="Gene3D" id="3.30.110.10">
    <property type="entry name" value="Translation initiation factor 3 (IF-3), C-terminal domain"/>
    <property type="match status" value="1"/>
</dbReference>
<dbReference type="GO" id="GO:0032790">
    <property type="term" value="P:ribosome disassembly"/>
    <property type="evidence" value="ECO:0007669"/>
    <property type="project" value="TreeGrafter"/>
</dbReference>
<dbReference type="InterPro" id="IPR036788">
    <property type="entry name" value="T_IF-3_C_sf"/>
</dbReference>
<dbReference type="PANTHER" id="PTHR10938">
    <property type="entry name" value="TRANSLATION INITIATION FACTOR IF-3"/>
    <property type="match status" value="1"/>
</dbReference>
<sequence>PSKRPTDDDIPFNLVRLADPESGSLHPLASLKTILRSIDRKTHHVELVSDRPDPIVRIVNKKEAREKYKELRKRAQAAARAQVRKEIQVTWGVAPGDLAHKLEKVRHELVGGKKVDLIFASKRGQVVPTKQEMDVRLNGVLETLADVGKEYLPRAVRNAMTVSYLKPL</sequence>
<evidence type="ECO:0000313" key="4">
    <source>
        <dbReference type="EMBL" id="KAF9782333.1"/>
    </source>
</evidence>
<gene>
    <name evidence="4" type="ORF">BJ322DRAFT_983883</name>
</gene>
<evidence type="ECO:0000313" key="5">
    <source>
        <dbReference type="Proteomes" id="UP000736335"/>
    </source>
</evidence>
<comment type="caution">
    <text evidence="4">The sequence shown here is derived from an EMBL/GenBank/DDBJ whole genome shotgun (WGS) entry which is preliminary data.</text>
</comment>
<dbReference type="AlphaFoldDB" id="A0A9P6H9D7"/>
<dbReference type="GO" id="GO:0070124">
    <property type="term" value="P:mitochondrial translational initiation"/>
    <property type="evidence" value="ECO:0007669"/>
    <property type="project" value="TreeGrafter"/>
</dbReference>
<reference evidence="4" key="2">
    <citation type="submission" date="2020-11" db="EMBL/GenBank/DDBJ databases">
        <authorList>
            <consortium name="DOE Joint Genome Institute"/>
            <person name="Kuo A."/>
            <person name="Miyauchi S."/>
            <person name="Kiss E."/>
            <person name="Drula E."/>
            <person name="Kohler A."/>
            <person name="Sanchez-Garcia M."/>
            <person name="Andreopoulos B."/>
            <person name="Barry K.W."/>
            <person name="Bonito G."/>
            <person name="Buee M."/>
            <person name="Carver A."/>
            <person name="Chen C."/>
            <person name="Cichocki N."/>
            <person name="Clum A."/>
            <person name="Culley D."/>
            <person name="Crous P.W."/>
            <person name="Fauchery L."/>
            <person name="Girlanda M."/>
            <person name="Hayes R."/>
            <person name="Keri Z."/>
            <person name="Labutti K."/>
            <person name="Lipzen A."/>
            <person name="Lombard V."/>
            <person name="Magnuson J."/>
            <person name="Maillard F."/>
            <person name="Morin E."/>
            <person name="Murat C."/>
            <person name="Nolan M."/>
            <person name="Ohm R."/>
            <person name="Pangilinan J."/>
            <person name="Pereira M."/>
            <person name="Perotto S."/>
            <person name="Peter M."/>
            <person name="Riley R."/>
            <person name="Sitrit Y."/>
            <person name="Stielow B."/>
            <person name="Szollosi G."/>
            <person name="Zifcakova L."/>
            <person name="Stursova M."/>
            <person name="Spatafora J.W."/>
            <person name="Tedersoo L."/>
            <person name="Vaario L.-M."/>
            <person name="Yamada A."/>
            <person name="Yan M."/>
            <person name="Wang P."/>
            <person name="Xu J."/>
            <person name="Bruns T."/>
            <person name="Baldrian P."/>
            <person name="Vilgalys R."/>
            <person name="Henrissat B."/>
            <person name="Grigoriev I.V."/>
            <person name="Hibbett D."/>
            <person name="Nagy L.G."/>
            <person name="Martin F.M."/>
        </authorList>
    </citation>
    <scope>NUCLEOTIDE SEQUENCE</scope>
    <source>
        <strain evidence="4">UH-Tt-Lm1</strain>
    </source>
</reference>
<comment type="similarity">
    <text evidence="1">Belongs to the IF-3 family.</text>
</comment>
<evidence type="ECO:0000256" key="3">
    <source>
        <dbReference type="ARBA" id="ARBA00022917"/>
    </source>
</evidence>
<name>A0A9P6H9D7_9AGAM</name>
<dbReference type="OrthoDB" id="21573at2759"/>
<dbReference type="GO" id="GO:0005739">
    <property type="term" value="C:mitochondrion"/>
    <property type="evidence" value="ECO:0007669"/>
    <property type="project" value="TreeGrafter"/>
</dbReference>
<dbReference type="Proteomes" id="UP000736335">
    <property type="component" value="Unassembled WGS sequence"/>
</dbReference>
<evidence type="ECO:0000256" key="1">
    <source>
        <dbReference type="ARBA" id="ARBA00005439"/>
    </source>
</evidence>
<keyword evidence="2" id="KW-0396">Initiation factor</keyword>
<accession>A0A9P6H9D7</accession>
<proteinExistence type="inferred from homology"/>
<dbReference type="EMBL" id="WIUZ02000012">
    <property type="protein sequence ID" value="KAF9782333.1"/>
    <property type="molecule type" value="Genomic_DNA"/>
</dbReference>
<dbReference type="InterPro" id="IPR001288">
    <property type="entry name" value="Translation_initiation_fac_3"/>
</dbReference>
<dbReference type="GO" id="GO:0003743">
    <property type="term" value="F:translation initiation factor activity"/>
    <property type="evidence" value="ECO:0007669"/>
    <property type="project" value="UniProtKB-KW"/>
</dbReference>
<keyword evidence="3" id="KW-0648">Protein biosynthesis</keyword>
<dbReference type="SUPFAM" id="SSF55200">
    <property type="entry name" value="Translation initiation factor IF3, C-terminal domain"/>
    <property type="match status" value="1"/>
</dbReference>
<dbReference type="GO" id="GO:0043022">
    <property type="term" value="F:ribosome binding"/>
    <property type="evidence" value="ECO:0007669"/>
    <property type="project" value="TreeGrafter"/>
</dbReference>
<dbReference type="PANTHER" id="PTHR10938:SF0">
    <property type="entry name" value="TRANSLATION INITIATION FACTOR IF-3, MITOCHONDRIAL"/>
    <property type="match status" value="1"/>
</dbReference>
<evidence type="ECO:0000256" key="2">
    <source>
        <dbReference type="ARBA" id="ARBA00022540"/>
    </source>
</evidence>
<reference evidence="4" key="1">
    <citation type="journal article" date="2020" name="Nat. Commun.">
        <title>Large-scale genome sequencing of mycorrhizal fungi provides insights into the early evolution of symbiotic traits.</title>
        <authorList>
            <person name="Miyauchi S."/>
            <person name="Kiss E."/>
            <person name="Kuo A."/>
            <person name="Drula E."/>
            <person name="Kohler A."/>
            <person name="Sanchez-Garcia M."/>
            <person name="Morin E."/>
            <person name="Andreopoulos B."/>
            <person name="Barry K.W."/>
            <person name="Bonito G."/>
            <person name="Buee M."/>
            <person name="Carver A."/>
            <person name="Chen C."/>
            <person name="Cichocki N."/>
            <person name="Clum A."/>
            <person name="Culley D."/>
            <person name="Crous P.W."/>
            <person name="Fauchery L."/>
            <person name="Girlanda M."/>
            <person name="Hayes R.D."/>
            <person name="Keri Z."/>
            <person name="LaButti K."/>
            <person name="Lipzen A."/>
            <person name="Lombard V."/>
            <person name="Magnuson J."/>
            <person name="Maillard F."/>
            <person name="Murat C."/>
            <person name="Nolan M."/>
            <person name="Ohm R.A."/>
            <person name="Pangilinan J."/>
            <person name="Pereira M.F."/>
            <person name="Perotto S."/>
            <person name="Peter M."/>
            <person name="Pfister S."/>
            <person name="Riley R."/>
            <person name="Sitrit Y."/>
            <person name="Stielow J.B."/>
            <person name="Szollosi G."/>
            <person name="Zifcakova L."/>
            <person name="Stursova M."/>
            <person name="Spatafora J.W."/>
            <person name="Tedersoo L."/>
            <person name="Vaario L.M."/>
            <person name="Yamada A."/>
            <person name="Yan M."/>
            <person name="Wang P."/>
            <person name="Xu J."/>
            <person name="Bruns T."/>
            <person name="Baldrian P."/>
            <person name="Vilgalys R."/>
            <person name="Dunand C."/>
            <person name="Henrissat B."/>
            <person name="Grigoriev I.V."/>
            <person name="Hibbett D."/>
            <person name="Nagy L.G."/>
            <person name="Martin F.M."/>
        </authorList>
    </citation>
    <scope>NUCLEOTIDE SEQUENCE</scope>
    <source>
        <strain evidence="4">UH-Tt-Lm1</strain>
    </source>
</reference>
<feature type="non-terminal residue" evidence="4">
    <location>
        <position position="168"/>
    </location>
</feature>
<keyword evidence="5" id="KW-1185">Reference proteome</keyword>
<evidence type="ECO:0008006" key="6">
    <source>
        <dbReference type="Google" id="ProtNLM"/>
    </source>
</evidence>